<protein>
    <submittedName>
        <fullName evidence="2">Uncharacterized protein</fullName>
    </submittedName>
</protein>
<dbReference type="OrthoDB" id="10608445at2759"/>
<evidence type="ECO:0000256" key="1">
    <source>
        <dbReference type="SAM" id="SignalP"/>
    </source>
</evidence>
<proteinExistence type="predicted"/>
<accession>A0A9N8E5J2</accession>
<dbReference type="EMBL" id="CAICTM010000640">
    <property type="protein sequence ID" value="CAB9514245.1"/>
    <property type="molecule type" value="Genomic_DNA"/>
</dbReference>
<reference evidence="2" key="1">
    <citation type="submission" date="2020-06" db="EMBL/GenBank/DDBJ databases">
        <authorList>
            <consortium name="Plant Systems Biology data submission"/>
        </authorList>
    </citation>
    <scope>NUCLEOTIDE SEQUENCE</scope>
    <source>
        <strain evidence="2">D6</strain>
    </source>
</reference>
<comment type="caution">
    <text evidence="2">The sequence shown here is derived from an EMBL/GenBank/DDBJ whole genome shotgun (WGS) entry which is preliminary data.</text>
</comment>
<dbReference type="Proteomes" id="UP001153069">
    <property type="component" value="Unassembled WGS sequence"/>
</dbReference>
<dbReference type="AlphaFoldDB" id="A0A9N8E5J2"/>
<sequence length="205" mass="22116">MMSMLRVVSMLVLVVLCTEAASGWTTPEPLAVNRWTHSSSCGSRPSNNNKGSSILFVSASSALDDVSNEEEEGNHLITAGHYFKGIDDDVGNAMINAGKAWTTDWSLVAEALDEAASAFWDTLSKKNLPAGLQTICRSVAQELEDISTIEGCSSVGPASSLPNWIAIHGYLESAAKAYEDDQEHQHIYKILILTSQEIEALVESI</sequence>
<gene>
    <name evidence="2" type="ORF">SEMRO_641_G180040.1</name>
</gene>
<evidence type="ECO:0000313" key="3">
    <source>
        <dbReference type="Proteomes" id="UP001153069"/>
    </source>
</evidence>
<feature type="signal peptide" evidence="1">
    <location>
        <begin position="1"/>
        <end position="20"/>
    </location>
</feature>
<feature type="chain" id="PRO_5040129339" evidence="1">
    <location>
        <begin position="21"/>
        <end position="205"/>
    </location>
</feature>
<evidence type="ECO:0000313" key="2">
    <source>
        <dbReference type="EMBL" id="CAB9514245.1"/>
    </source>
</evidence>
<keyword evidence="1" id="KW-0732">Signal</keyword>
<keyword evidence="3" id="KW-1185">Reference proteome</keyword>
<name>A0A9N8E5J2_9STRA</name>
<organism evidence="2 3">
    <name type="scientific">Seminavis robusta</name>
    <dbReference type="NCBI Taxonomy" id="568900"/>
    <lineage>
        <taxon>Eukaryota</taxon>
        <taxon>Sar</taxon>
        <taxon>Stramenopiles</taxon>
        <taxon>Ochrophyta</taxon>
        <taxon>Bacillariophyta</taxon>
        <taxon>Bacillariophyceae</taxon>
        <taxon>Bacillariophycidae</taxon>
        <taxon>Naviculales</taxon>
        <taxon>Naviculaceae</taxon>
        <taxon>Seminavis</taxon>
    </lineage>
</organism>